<dbReference type="Proteomes" id="UP001472866">
    <property type="component" value="Chromosome 07"/>
</dbReference>
<sequence>MKLSGFFFFNVVSLIFALCVSDMNPLGFFFPLRALLMACLCSALSDLRLLEGFLLELLGGVELLGGSSTTSDVDGSGVASSEAAEMGGDLGRRAGQAGGVDGRPPDGRGGVGRGGALLASISLNRC</sequence>
<dbReference type="AlphaFoldDB" id="A0AAX4PAK5"/>
<evidence type="ECO:0008006" key="4">
    <source>
        <dbReference type="Google" id="ProtNLM"/>
    </source>
</evidence>
<proteinExistence type="predicted"/>
<keyword evidence="3" id="KW-1185">Reference proteome</keyword>
<feature type="compositionally biased region" description="Gly residues" evidence="1">
    <location>
        <begin position="96"/>
        <end position="113"/>
    </location>
</feature>
<dbReference type="EMBL" id="CP151507">
    <property type="protein sequence ID" value="WZN63222.1"/>
    <property type="molecule type" value="Genomic_DNA"/>
</dbReference>
<name>A0AAX4PAK5_9CHLO</name>
<protein>
    <recommendedName>
        <fullName evidence="4">Secreted protein</fullName>
    </recommendedName>
</protein>
<accession>A0AAX4PAK5</accession>
<feature type="region of interest" description="Disordered" evidence="1">
    <location>
        <begin position="89"/>
        <end position="113"/>
    </location>
</feature>
<gene>
    <name evidence="2" type="ORF">HKI87_07g47700</name>
</gene>
<evidence type="ECO:0000256" key="1">
    <source>
        <dbReference type="SAM" id="MobiDB-lite"/>
    </source>
</evidence>
<evidence type="ECO:0000313" key="2">
    <source>
        <dbReference type="EMBL" id="WZN63222.1"/>
    </source>
</evidence>
<organism evidence="2 3">
    <name type="scientific">Chloropicon roscoffensis</name>
    <dbReference type="NCBI Taxonomy" id="1461544"/>
    <lineage>
        <taxon>Eukaryota</taxon>
        <taxon>Viridiplantae</taxon>
        <taxon>Chlorophyta</taxon>
        <taxon>Chloropicophyceae</taxon>
        <taxon>Chloropicales</taxon>
        <taxon>Chloropicaceae</taxon>
        <taxon>Chloropicon</taxon>
    </lineage>
</organism>
<reference evidence="2 3" key="1">
    <citation type="submission" date="2024-03" db="EMBL/GenBank/DDBJ databases">
        <title>Complete genome sequence of the green alga Chloropicon roscoffensis RCC1871.</title>
        <authorList>
            <person name="Lemieux C."/>
            <person name="Pombert J.-F."/>
            <person name="Otis C."/>
            <person name="Turmel M."/>
        </authorList>
    </citation>
    <scope>NUCLEOTIDE SEQUENCE [LARGE SCALE GENOMIC DNA]</scope>
    <source>
        <strain evidence="2 3">RCC1871</strain>
    </source>
</reference>
<evidence type="ECO:0000313" key="3">
    <source>
        <dbReference type="Proteomes" id="UP001472866"/>
    </source>
</evidence>